<feature type="transmembrane region" description="Helical" evidence="1">
    <location>
        <begin position="175"/>
        <end position="205"/>
    </location>
</feature>
<evidence type="ECO:0000256" key="1">
    <source>
        <dbReference type="SAM" id="Phobius"/>
    </source>
</evidence>
<evidence type="ECO:0000313" key="3">
    <source>
        <dbReference type="Proteomes" id="UP000233618"/>
    </source>
</evidence>
<feature type="transmembrane region" description="Helical" evidence="1">
    <location>
        <begin position="115"/>
        <end position="133"/>
    </location>
</feature>
<evidence type="ECO:0000313" key="2">
    <source>
        <dbReference type="EMBL" id="PKQ65342.1"/>
    </source>
</evidence>
<feature type="transmembrane region" description="Helical" evidence="1">
    <location>
        <begin position="76"/>
        <end position="95"/>
    </location>
</feature>
<accession>A0A2N3I4X3</accession>
<feature type="transmembrane region" description="Helical" evidence="1">
    <location>
        <begin position="217"/>
        <end position="239"/>
    </location>
</feature>
<keyword evidence="1" id="KW-0472">Membrane</keyword>
<gene>
    <name evidence="2" type="ORF">BZG01_12840</name>
</gene>
<dbReference type="AlphaFoldDB" id="A0A2N3I4X3"/>
<feature type="transmembrane region" description="Helical" evidence="1">
    <location>
        <begin position="522"/>
        <end position="540"/>
    </location>
</feature>
<feature type="transmembrane region" description="Helical" evidence="1">
    <location>
        <begin position="285"/>
        <end position="304"/>
    </location>
</feature>
<feature type="transmembrane region" description="Helical" evidence="1">
    <location>
        <begin position="259"/>
        <end position="278"/>
    </location>
</feature>
<keyword evidence="1" id="KW-0812">Transmembrane</keyword>
<protein>
    <recommendedName>
        <fullName evidence="4">Glycosyltransferase</fullName>
    </recommendedName>
</protein>
<keyword evidence="1" id="KW-1133">Transmembrane helix</keyword>
<dbReference type="Pfam" id="PF11028">
    <property type="entry name" value="TMEM260-like"/>
    <property type="match status" value="1"/>
</dbReference>
<dbReference type="InterPro" id="IPR052724">
    <property type="entry name" value="GT117_domain-containing"/>
</dbReference>
<reference evidence="2 3" key="1">
    <citation type="journal article" date="2017" name="Front. Microbiol.">
        <title>Labilibaculum manganireducens gen. nov., sp. nov. and Labilibaculum filiforme sp. nov., Novel Bacteroidetes Isolated from Subsurface Sediments of the Baltic Sea.</title>
        <authorList>
            <person name="Vandieken V."/>
            <person name="Marshall I.P."/>
            <person name="Niemann H."/>
            <person name="Engelen B."/>
            <person name="Cypionka H."/>
        </authorList>
    </citation>
    <scope>NUCLEOTIDE SEQUENCE [LARGE SCALE GENOMIC DNA]</scope>
    <source>
        <strain evidence="2 3">59.10-2M</strain>
    </source>
</reference>
<name>A0A2N3I4X3_9BACT</name>
<proteinExistence type="predicted"/>
<feature type="transmembrane region" description="Helical" evidence="1">
    <location>
        <begin position="7"/>
        <end position="26"/>
    </location>
</feature>
<feature type="transmembrane region" description="Helical" evidence="1">
    <location>
        <begin position="585"/>
        <end position="603"/>
    </location>
</feature>
<comment type="caution">
    <text evidence="2">The sequence shown here is derived from an EMBL/GenBank/DDBJ whole genome shotgun (WGS) entry which is preliminary data.</text>
</comment>
<dbReference type="RefSeq" id="WP_101310253.1">
    <property type="nucleotide sequence ID" value="NZ_MVDE01000019.1"/>
</dbReference>
<dbReference type="EMBL" id="MVDE01000019">
    <property type="protein sequence ID" value="PKQ65342.1"/>
    <property type="molecule type" value="Genomic_DNA"/>
</dbReference>
<dbReference type="InterPro" id="IPR021280">
    <property type="entry name" value="TMEM260-like"/>
</dbReference>
<feature type="transmembrane region" description="Helical" evidence="1">
    <location>
        <begin position="552"/>
        <end position="573"/>
    </location>
</feature>
<evidence type="ECO:0008006" key="4">
    <source>
        <dbReference type="Google" id="ProtNLM"/>
    </source>
</evidence>
<feature type="transmembrane region" description="Helical" evidence="1">
    <location>
        <begin position="494"/>
        <end position="510"/>
    </location>
</feature>
<dbReference type="PANTHER" id="PTHR16214:SF3">
    <property type="entry name" value="TRANSMEMBRANE PROTEIN 260"/>
    <property type="match status" value="1"/>
</dbReference>
<dbReference type="PANTHER" id="PTHR16214">
    <property type="entry name" value="TRANSMEMBRANE PROTEIN 260"/>
    <property type="match status" value="1"/>
</dbReference>
<feature type="transmembrane region" description="Helical" evidence="1">
    <location>
        <begin position="145"/>
        <end position="163"/>
    </location>
</feature>
<keyword evidence="3" id="KW-1185">Reference proteome</keyword>
<dbReference type="Proteomes" id="UP000233618">
    <property type="component" value="Unassembled WGS sequence"/>
</dbReference>
<sequence>MSKYQKTNIIVGWISFAIAAVVYFLTLEPTVSFWDCGEFITSAYKLEIGHAPGAPFFLLLARFFSMFASGTENVALMINSMSGLASAFTILFLFWTITHLAKKLVVAGDKISESQIWTIIGSGFIGAMAYAFTDTFWFSAVEGEVYATSSLFTAVVFWCVLKWENEEGKAYANRWLILIAYLMGLSIGVHLLNLLAIPAIVMVYYFKKYEPSRNGVLKALGVALLLLGGAMYVIIPGVVKLAFVFDLFFVNVIGLPFNSGAYVFIILLISGLVFGIRYTISHGKVVLNTLLTALTVVLIGYSSYSLIMIRSAANPGLDQNNPEDLFSLLYYLNREQYGDNPLLYGEYFNAPYDEKESYVDGKDVYIKKDGKYVVSYTPKKPNYSSSHKTVFPRMYTKGMTGRNPEEYAKWTGLKADQKTKPSFVQNLDFFISYQVNYMYIRYFMWNFSGRQSDRQSYSGVVDGNWISGIPFVDNYRLGDQSLRPEHMTKNKGNNTYYFLPLLLGLAGLLYQYRKSNQGKKDFYVVFLLFLLTGLAIVVYLNQPPLQPRERDYAYVGSFYAFAVWIGLGFLAVLQVSKKLLRKDKVAIPVAFTLCFLAVPALLVQQNWDDHDRSDRYVARDLAYDYLNSCEPNAILFTMGDNDTFPLWYLQEVEGIRTDVRVCNLSYLSTDWYIDQMKQKNYDSDPLPISLTQDKYLMGKRDVVYVLDDPRLKAYVEKNGGLDLKDAIEYVASEKESTKKIYGYDERIDHFPANKFRLVIDKEQVVKTNTLSEKDSAKIVNQMEWEVKTNYIDKGGLILYDMLVQNNWKRPVYFSITVPSSGYYGLEDYFRLEGFAYRLVPIKFENEEMQIGGVNTDVMYTNLMNKFKWGNMNHPDVYIDETTSRLCTNMRNNFLRLSESLLDEGKRDSAVQVLDKCVELVPNEKVPFDYLAILMAQSYYRAAEDEKGNQMIQTISDRLVQELDYYMTLTPVSTSEFPRLRSRDLALLQELYRITNQYNQKELNRKIELEFKRLLESYKKG</sequence>
<organism evidence="2 3">
    <name type="scientific">Labilibaculum manganireducens</name>
    <dbReference type="NCBI Taxonomy" id="1940525"/>
    <lineage>
        <taxon>Bacteria</taxon>
        <taxon>Pseudomonadati</taxon>
        <taxon>Bacteroidota</taxon>
        <taxon>Bacteroidia</taxon>
        <taxon>Marinilabiliales</taxon>
        <taxon>Marinifilaceae</taxon>
        <taxon>Labilibaculum</taxon>
    </lineage>
</organism>